<dbReference type="GO" id="GO:0016020">
    <property type="term" value="C:membrane"/>
    <property type="evidence" value="ECO:0007669"/>
    <property type="project" value="InterPro"/>
</dbReference>
<dbReference type="InterPro" id="IPR016444">
    <property type="entry name" value="Synaptobrevin/VAMP"/>
</dbReference>
<protein>
    <recommendedName>
        <fullName evidence="2">V-SNARE coiled-coil homology domain-containing protein</fullName>
    </recommendedName>
</protein>
<dbReference type="Pfam" id="PF00957">
    <property type="entry name" value="Synaptobrevin"/>
    <property type="match status" value="1"/>
</dbReference>
<evidence type="ECO:0000313" key="3">
    <source>
        <dbReference type="EMBL" id="QBR85050.1"/>
    </source>
</evidence>
<evidence type="ECO:0000259" key="2">
    <source>
        <dbReference type="PROSITE" id="PS50892"/>
    </source>
</evidence>
<dbReference type="RefSeq" id="WP_135061168.1">
    <property type="nucleotide sequence ID" value="NZ_CP038254.1"/>
</dbReference>
<name>A0AAX1EJ56_9GAMM</name>
<gene>
    <name evidence="3" type="ORF">E3983_12230</name>
</gene>
<keyword evidence="1" id="KW-0175">Coiled coil</keyword>
<reference evidence="3 4" key="1">
    <citation type="submission" date="2019-03" db="EMBL/GenBank/DDBJ databases">
        <title>Diverse conjugative elements silence natural transformation in Legionella species.</title>
        <authorList>
            <person name="Durieux I."/>
            <person name="Ginevra C."/>
            <person name="Attaiech L."/>
            <person name="Picq K."/>
            <person name="Juan P.A."/>
            <person name="Jarraud S."/>
            <person name="Charpentier X."/>
        </authorList>
    </citation>
    <scope>NUCLEOTIDE SEQUENCE [LARGE SCALE GENOMIC DNA]</scope>
    <source>
        <strain evidence="3 4">HL-0427-4011</strain>
    </source>
</reference>
<dbReference type="InterPro" id="IPR042855">
    <property type="entry name" value="V_SNARE_CC"/>
</dbReference>
<dbReference type="InterPro" id="IPR001388">
    <property type="entry name" value="Synaptobrevin-like"/>
</dbReference>
<accession>A0AAX1EJ56</accession>
<dbReference type="SUPFAM" id="SSF58038">
    <property type="entry name" value="SNARE fusion complex"/>
    <property type="match status" value="1"/>
</dbReference>
<dbReference type="Proteomes" id="UP000295517">
    <property type="component" value="Chromosome"/>
</dbReference>
<proteinExistence type="predicted"/>
<dbReference type="EMBL" id="CP038254">
    <property type="protein sequence ID" value="QBR85050.1"/>
    <property type="molecule type" value="Genomic_DNA"/>
</dbReference>
<organism evidence="3 4">
    <name type="scientific">Legionella israelensis</name>
    <dbReference type="NCBI Taxonomy" id="454"/>
    <lineage>
        <taxon>Bacteria</taxon>
        <taxon>Pseudomonadati</taxon>
        <taxon>Pseudomonadota</taxon>
        <taxon>Gammaproteobacteria</taxon>
        <taxon>Legionellales</taxon>
        <taxon>Legionellaceae</taxon>
        <taxon>Legionella</taxon>
    </lineage>
</organism>
<dbReference type="PRINTS" id="PR00219">
    <property type="entry name" value="SYNAPTOBREVN"/>
</dbReference>
<dbReference type="PANTHER" id="PTHR45701">
    <property type="entry name" value="SYNAPTOBREVIN FAMILY MEMBER"/>
    <property type="match status" value="1"/>
</dbReference>
<feature type="domain" description="V-SNARE coiled-coil homology" evidence="2">
    <location>
        <begin position="117"/>
        <end position="176"/>
    </location>
</feature>
<evidence type="ECO:0000313" key="4">
    <source>
        <dbReference type="Proteomes" id="UP000295517"/>
    </source>
</evidence>
<dbReference type="Gene3D" id="1.20.5.110">
    <property type="match status" value="1"/>
</dbReference>
<dbReference type="GO" id="GO:0016192">
    <property type="term" value="P:vesicle-mediated transport"/>
    <property type="evidence" value="ECO:0007669"/>
    <property type="project" value="InterPro"/>
</dbReference>
<dbReference type="AlphaFoldDB" id="A0AAX1EJ56"/>
<sequence>MKCYAIAVKFGAEKMEWVTAHSSLWTSVFFQNMEKYYELEVEKFLQGMKPGDQHIAQKNGYCLHAQRHMGDYCIIITDQLLSRGQLAHLTTYLLVLEEKVNKSIVFKDFEQYCCDRKLRQIKEELEETKKIMTDNIDKLLERGERIEQLIEKTEELSISAKQFKHEAEELNRCWPSCTIL</sequence>
<dbReference type="CDD" id="cd15843">
    <property type="entry name" value="R-SNARE"/>
    <property type="match status" value="1"/>
</dbReference>
<dbReference type="PROSITE" id="PS50892">
    <property type="entry name" value="V_SNARE"/>
    <property type="match status" value="1"/>
</dbReference>
<evidence type="ECO:0000256" key="1">
    <source>
        <dbReference type="SAM" id="Coils"/>
    </source>
</evidence>
<feature type="coiled-coil region" evidence="1">
    <location>
        <begin position="122"/>
        <end position="166"/>
    </location>
</feature>